<name>A0ABS8HLK1_9FIRM</name>
<keyword evidence="2" id="KW-1185">Reference proteome</keyword>
<reference evidence="1" key="1">
    <citation type="submission" date="2021-11" db="EMBL/GenBank/DDBJ databases">
        <title>Description of a new species Pelosinus isolated from the bottom sediments of Lake Baikal.</title>
        <authorList>
            <person name="Zakharyuk A."/>
        </authorList>
    </citation>
    <scope>NUCLEOTIDE SEQUENCE</scope>
    <source>
        <strain evidence="1">Bkl1</strain>
    </source>
</reference>
<sequence>MCNYLHEELLKLLAQHETSYAKPMNSQDIGKILKVTPSYIRSQVSQLAKTRRVGVRRGNGGGYYLIKEEIQQNGTSE</sequence>
<dbReference type="RefSeq" id="WP_229533570.1">
    <property type="nucleotide sequence ID" value="NZ_JAJHJB010000002.1"/>
</dbReference>
<dbReference type="SUPFAM" id="SSF46785">
    <property type="entry name" value="Winged helix' DNA-binding domain"/>
    <property type="match status" value="1"/>
</dbReference>
<comment type="caution">
    <text evidence="1">The sequence shown here is derived from an EMBL/GenBank/DDBJ whole genome shotgun (WGS) entry which is preliminary data.</text>
</comment>
<protein>
    <submittedName>
        <fullName evidence="1">Rrf2 family transcriptional regulator</fullName>
    </submittedName>
</protein>
<dbReference type="InterPro" id="IPR000944">
    <property type="entry name" value="Tscrpt_reg_Rrf2"/>
</dbReference>
<dbReference type="Gene3D" id="1.10.10.10">
    <property type="entry name" value="Winged helix-like DNA-binding domain superfamily/Winged helix DNA-binding domain"/>
    <property type="match status" value="1"/>
</dbReference>
<dbReference type="Proteomes" id="UP001165492">
    <property type="component" value="Unassembled WGS sequence"/>
</dbReference>
<evidence type="ECO:0000313" key="1">
    <source>
        <dbReference type="EMBL" id="MCC5464046.1"/>
    </source>
</evidence>
<accession>A0ABS8HLK1</accession>
<evidence type="ECO:0000313" key="2">
    <source>
        <dbReference type="Proteomes" id="UP001165492"/>
    </source>
</evidence>
<dbReference type="EMBL" id="JAJHJB010000002">
    <property type="protein sequence ID" value="MCC5464046.1"/>
    <property type="molecule type" value="Genomic_DNA"/>
</dbReference>
<dbReference type="Pfam" id="PF02082">
    <property type="entry name" value="Rrf2"/>
    <property type="match status" value="1"/>
</dbReference>
<dbReference type="InterPro" id="IPR036388">
    <property type="entry name" value="WH-like_DNA-bd_sf"/>
</dbReference>
<dbReference type="InterPro" id="IPR036390">
    <property type="entry name" value="WH_DNA-bd_sf"/>
</dbReference>
<proteinExistence type="predicted"/>
<gene>
    <name evidence="1" type="ORF">LMF89_01560</name>
</gene>
<organism evidence="1 2">
    <name type="scientific">Pelosinus baikalensis</name>
    <dbReference type="NCBI Taxonomy" id="2892015"/>
    <lineage>
        <taxon>Bacteria</taxon>
        <taxon>Bacillati</taxon>
        <taxon>Bacillota</taxon>
        <taxon>Negativicutes</taxon>
        <taxon>Selenomonadales</taxon>
        <taxon>Sporomusaceae</taxon>
        <taxon>Pelosinus</taxon>
    </lineage>
</organism>